<dbReference type="GO" id="GO:0008234">
    <property type="term" value="F:cysteine-type peptidase activity"/>
    <property type="evidence" value="ECO:0007669"/>
    <property type="project" value="InterPro"/>
</dbReference>
<evidence type="ECO:0000313" key="13">
    <source>
        <dbReference type="EMBL" id="ABJ13415.1"/>
    </source>
</evidence>
<feature type="domain" description="ABC transporter" evidence="10">
    <location>
        <begin position="487"/>
        <end position="719"/>
    </location>
</feature>
<dbReference type="InterPro" id="IPR003593">
    <property type="entry name" value="AAA+_ATPase"/>
</dbReference>
<dbReference type="EMBL" id="CP000438">
    <property type="protein sequence ID" value="ABJ13415.1"/>
    <property type="molecule type" value="Genomic_DNA"/>
</dbReference>
<dbReference type="GO" id="GO:0005886">
    <property type="term" value="C:plasma membrane"/>
    <property type="evidence" value="ECO:0007669"/>
    <property type="project" value="UniProtKB-SubCell"/>
</dbReference>
<dbReference type="KEGG" id="pau:PA14_10340"/>
<dbReference type="PANTHER" id="PTHR24221:SF606">
    <property type="entry name" value="COLICIN V SECRETION-PROCESSING ATP-BINDING PROTEIN"/>
    <property type="match status" value="1"/>
</dbReference>
<dbReference type="InterPro" id="IPR027417">
    <property type="entry name" value="P-loop_NTPase"/>
</dbReference>
<comment type="subcellular location">
    <subcellularLocation>
        <location evidence="1">Cell membrane</location>
        <topology evidence="1">Multi-pass membrane protein</topology>
    </subcellularLocation>
</comment>
<dbReference type="Pfam" id="PF03412">
    <property type="entry name" value="Peptidase_C39"/>
    <property type="match status" value="1"/>
</dbReference>
<dbReference type="Proteomes" id="UP000000653">
    <property type="component" value="Chromosome"/>
</dbReference>
<dbReference type="InterPro" id="IPR005074">
    <property type="entry name" value="Peptidase_C39"/>
</dbReference>
<reference evidence="13 14" key="1">
    <citation type="journal article" date="2006" name="Genome Biol.">
        <title>Genomic analysis reveals that Pseudomonas aeruginosa virulence is combinatorial.</title>
        <authorList>
            <person name="Lee D.G."/>
            <person name="Urbach J.M."/>
            <person name="Wu G."/>
            <person name="Liberati N.T."/>
            <person name="Feinbaum R.L."/>
            <person name="Miyata S."/>
            <person name="Diggins L.T."/>
            <person name="He J."/>
            <person name="Saucier M."/>
            <person name="Deziel E."/>
            <person name="Friedman L."/>
            <person name="Li L."/>
            <person name="Grills G."/>
            <person name="Montgomery K."/>
            <person name="Kucherlapati R."/>
            <person name="Rahme L.G."/>
            <person name="Ausubel F.M."/>
        </authorList>
    </citation>
    <scope>NUCLEOTIDE SEQUENCE [LARGE SCALE GENOMIC DNA]</scope>
    <source>
        <strain evidence="13 14">UCBPP-PA14</strain>
    </source>
</reference>
<dbReference type="SUPFAM" id="SSF90123">
    <property type="entry name" value="ABC transporter transmembrane region"/>
    <property type="match status" value="1"/>
</dbReference>
<dbReference type="SMART" id="SM00382">
    <property type="entry name" value="AAA"/>
    <property type="match status" value="1"/>
</dbReference>
<keyword evidence="4 9" id="KW-0812">Transmembrane</keyword>
<dbReference type="CDD" id="cd18567">
    <property type="entry name" value="ABC_6TM_CvaB_RaxB_like"/>
    <property type="match status" value="1"/>
</dbReference>
<dbReference type="GO" id="GO:0016887">
    <property type="term" value="F:ATP hydrolysis activity"/>
    <property type="evidence" value="ECO:0007669"/>
    <property type="project" value="InterPro"/>
</dbReference>
<dbReference type="Pfam" id="PF00005">
    <property type="entry name" value="ABC_tran"/>
    <property type="match status" value="1"/>
</dbReference>
<dbReference type="FunFam" id="3.40.50.300:FF:000299">
    <property type="entry name" value="ABC transporter ATP-binding protein/permease"/>
    <property type="match status" value="1"/>
</dbReference>
<dbReference type="PROSITE" id="PS50929">
    <property type="entry name" value="ABC_TM1F"/>
    <property type="match status" value="1"/>
</dbReference>
<evidence type="ECO:0000256" key="9">
    <source>
        <dbReference type="SAM" id="Phobius"/>
    </source>
</evidence>
<sequence>MAFLDALALRLGRRLPLVLQTEATECGLACLAMIAGYHGHHTGLMELRRRFSVSLKGISLKQLIQTAHRLGLGTRAVKLDLGDLGKLKLPCVLHWNFNHFVVLKAVDGRGAVLHDPAHGQRRLGLEEVSRSFTGVALEFWPESGFEKQEAPPRIKLLGMLGKVTGLYRSLAQVLLLAGALEVFSLISPFFLQWTIDNVIVSEDRDLLSTLAIGFGLLLLMQQAVSGVRAWVMMHMSTLLGVQWQANVFSHLLRLPAQYFEKRHLGDVVSRFGAVNSIQQTLTAAFLSAVLDGLMTVATLGMMLLYSPPLAAIAIAAMSLYALGRWIWYRPLRNATEEQIVHAARQQSHFLETVRGIRPLKLFQRQDERRSVWLGLLVEQINAGLRTQKLQLFYQQLNGLLFGVENLLVIWLGATMVMDGQFSVGILMAFNAYKSQFDSRVGSLIDKFFELRMLQLQGERLADIVLQAPEVSHGDILPENLRDREASIEIQGLRYRYAEQEPWVLDGLDLRIAGGESVAIVGPSGCGKSTLLNVLLGILPPVGGQIRMAGLDLAQLGLDGLRELVGTVLQDDVLFAGSLSDNISFFDPQPDMPWLLQCAQMAAIHDDIQAMPMGYNTLVGDMGTVLSGGQKQRVMLARALYKKPRILFLDEATSHLDVHCEQRVNAAIRALRITRIMVAHRPETIASADRVIVLGQGKVSLDESTARLAERQAAAAREQA</sequence>
<organism evidence="13 14">
    <name type="scientific">Pseudomonas aeruginosa (strain UCBPP-PA14)</name>
    <dbReference type="NCBI Taxonomy" id="208963"/>
    <lineage>
        <taxon>Bacteria</taxon>
        <taxon>Pseudomonadati</taxon>
        <taxon>Pseudomonadota</taxon>
        <taxon>Gammaproteobacteria</taxon>
        <taxon>Pseudomonadales</taxon>
        <taxon>Pseudomonadaceae</taxon>
        <taxon>Pseudomonas</taxon>
    </lineage>
</organism>
<evidence type="ECO:0000256" key="1">
    <source>
        <dbReference type="ARBA" id="ARBA00004651"/>
    </source>
</evidence>
<keyword evidence="3" id="KW-1003">Cell membrane</keyword>
<dbReference type="PANTHER" id="PTHR24221">
    <property type="entry name" value="ATP-BINDING CASSETTE SUB-FAMILY B"/>
    <property type="match status" value="1"/>
</dbReference>
<evidence type="ECO:0000259" key="10">
    <source>
        <dbReference type="PROSITE" id="PS50893"/>
    </source>
</evidence>
<evidence type="ECO:0000313" key="14">
    <source>
        <dbReference type="Proteomes" id="UP000000653"/>
    </source>
</evidence>
<evidence type="ECO:0000256" key="6">
    <source>
        <dbReference type="ARBA" id="ARBA00022840"/>
    </source>
</evidence>
<dbReference type="InterPro" id="IPR017871">
    <property type="entry name" value="ABC_transporter-like_CS"/>
</dbReference>
<dbReference type="PROSITE" id="PS00211">
    <property type="entry name" value="ABC_TRANSPORTER_1"/>
    <property type="match status" value="1"/>
</dbReference>
<evidence type="ECO:0000256" key="4">
    <source>
        <dbReference type="ARBA" id="ARBA00022692"/>
    </source>
</evidence>
<proteinExistence type="predicted"/>
<keyword evidence="8 9" id="KW-0472">Membrane</keyword>
<feature type="transmembrane region" description="Helical" evidence="9">
    <location>
        <begin position="309"/>
        <end position="327"/>
    </location>
</feature>
<evidence type="ECO:0000256" key="7">
    <source>
        <dbReference type="ARBA" id="ARBA00022989"/>
    </source>
</evidence>
<dbReference type="GO" id="GO:0005524">
    <property type="term" value="F:ATP binding"/>
    <property type="evidence" value="ECO:0007669"/>
    <property type="project" value="UniProtKB-KW"/>
</dbReference>
<keyword evidence="5" id="KW-0547">Nucleotide-binding</keyword>
<dbReference type="Gene3D" id="1.20.1560.10">
    <property type="entry name" value="ABC transporter type 1, transmembrane domain"/>
    <property type="match status" value="1"/>
</dbReference>
<feature type="transmembrane region" description="Helical" evidence="9">
    <location>
        <begin position="169"/>
        <end position="190"/>
    </location>
</feature>
<feature type="domain" description="ABC transmembrane type-1" evidence="11">
    <location>
        <begin position="173"/>
        <end position="452"/>
    </location>
</feature>
<evidence type="ECO:0000259" key="11">
    <source>
        <dbReference type="PROSITE" id="PS50929"/>
    </source>
</evidence>
<dbReference type="RefSeq" id="WP_003137546.1">
    <property type="nucleotide sequence ID" value="NC_008463.1"/>
</dbReference>
<keyword evidence="7 9" id="KW-1133">Transmembrane helix</keyword>
<dbReference type="FunFam" id="1.20.1560.10:FF:000208">
    <property type="entry name" value="Peptidase domain-containing ABC transporter"/>
    <property type="match status" value="1"/>
</dbReference>
<dbReference type="BioCyc" id="PAER208963:G1G74-860-MONOMER"/>
<evidence type="ECO:0000256" key="3">
    <source>
        <dbReference type="ARBA" id="ARBA00022475"/>
    </source>
</evidence>
<name>A0A0H2ZEW5_PSEAB</name>
<dbReference type="Gene3D" id="3.90.70.10">
    <property type="entry name" value="Cysteine proteinases"/>
    <property type="match status" value="1"/>
</dbReference>
<dbReference type="GO" id="GO:0006508">
    <property type="term" value="P:proteolysis"/>
    <property type="evidence" value="ECO:0007669"/>
    <property type="project" value="InterPro"/>
</dbReference>
<dbReference type="InterPro" id="IPR003439">
    <property type="entry name" value="ABC_transporter-like_ATP-bd"/>
</dbReference>
<evidence type="ECO:0000256" key="2">
    <source>
        <dbReference type="ARBA" id="ARBA00022448"/>
    </source>
</evidence>
<dbReference type="Pfam" id="PF00664">
    <property type="entry name" value="ABC_membrane"/>
    <property type="match status" value="1"/>
</dbReference>
<gene>
    <name evidence="13" type="primary">cvaB</name>
    <name evidence="13" type="ordered locus">PA14_10340</name>
</gene>
<dbReference type="InterPro" id="IPR036640">
    <property type="entry name" value="ABC1_TM_sf"/>
</dbReference>
<dbReference type="PROSITE" id="PS50893">
    <property type="entry name" value="ABC_TRANSPORTER_2"/>
    <property type="match status" value="1"/>
</dbReference>
<dbReference type="GO" id="GO:0140359">
    <property type="term" value="F:ABC-type transporter activity"/>
    <property type="evidence" value="ECO:0007669"/>
    <property type="project" value="InterPro"/>
</dbReference>
<feature type="domain" description="Peptidase C39" evidence="12">
    <location>
        <begin position="20"/>
        <end position="139"/>
    </location>
</feature>
<dbReference type="Gene3D" id="3.40.50.300">
    <property type="entry name" value="P-loop containing nucleotide triphosphate hydrolases"/>
    <property type="match status" value="1"/>
</dbReference>
<dbReference type="InterPro" id="IPR033838">
    <property type="entry name" value="CvaB_peptidase"/>
</dbReference>
<feature type="transmembrane region" description="Helical" evidence="9">
    <location>
        <begin position="210"/>
        <end position="231"/>
    </location>
</feature>
<evidence type="ECO:0000256" key="8">
    <source>
        <dbReference type="ARBA" id="ARBA00023136"/>
    </source>
</evidence>
<dbReference type="CDD" id="cd03246">
    <property type="entry name" value="ABCC_Protease_Secretion"/>
    <property type="match status" value="1"/>
</dbReference>
<accession>A0A0H2ZEW5</accession>
<dbReference type="InterPro" id="IPR039421">
    <property type="entry name" value="Type_1_exporter"/>
</dbReference>
<dbReference type="CDD" id="cd02419">
    <property type="entry name" value="Peptidase_C39C"/>
    <property type="match status" value="1"/>
</dbReference>
<keyword evidence="6" id="KW-0067">ATP-binding</keyword>
<dbReference type="FunFam" id="3.90.70.10:FF:000230">
    <property type="entry name" value="Peptidase domain-containing ABC transporter"/>
    <property type="match status" value="1"/>
</dbReference>
<dbReference type="PROSITE" id="PS50990">
    <property type="entry name" value="PEPTIDASE_C39"/>
    <property type="match status" value="1"/>
</dbReference>
<protein>
    <submittedName>
        <fullName evidence="13">Putative toxin transporter</fullName>
    </submittedName>
</protein>
<dbReference type="InterPro" id="IPR011527">
    <property type="entry name" value="ABC1_TM_dom"/>
</dbReference>
<dbReference type="AlphaFoldDB" id="A0A0H2ZEW5"/>
<keyword evidence="2" id="KW-0813">Transport</keyword>
<dbReference type="SUPFAM" id="SSF52540">
    <property type="entry name" value="P-loop containing nucleoside triphosphate hydrolases"/>
    <property type="match status" value="1"/>
</dbReference>
<evidence type="ECO:0000256" key="5">
    <source>
        <dbReference type="ARBA" id="ARBA00022741"/>
    </source>
</evidence>
<feature type="transmembrane region" description="Helical" evidence="9">
    <location>
        <begin position="280"/>
        <end position="303"/>
    </location>
</feature>
<dbReference type="GO" id="GO:0034040">
    <property type="term" value="F:ATPase-coupled lipid transmembrane transporter activity"/>
    <property type="evidence" value="ECO:0007669"/>
    <property type="project" value="TreeGrafter"/>
</dbReference>
<evidence type="ECO:0000259" key="12">
    <source>
        <dbReference type="PROSITE" id="PS50990"/>
    </source>
</evidence>
<dbReference type="HOGENOM" id="CLU_000604_84_3_6"/>